<sequence length="129" mass="14883">MRLRMISNIHRTEAKEPPKKNGASISGSGMKEVQCNILSSRDTSRHDHCQAKENDNSTTTGAKVCDDVTKELEHMDISEVKCAGSILGKWRIYNLFNSLFLLVIYNIFHYLFYTPISFSYIIYTYNFFL</sequence>
<organism evidence="3 4">
    <name type="scientific">Lithospermum erythrorhizon</name>
    <name type="common">Purple gromwell</name>
    <name type="synonym">Lithospermum officinale var. erythrorhizon</name>
    <dbReference type="NCBI Taxonomy" id="34254"/>
    <lineage>
        <taxon>Eukaryota</taxon>
        <taxon>Viridiplantae</taxon>
        <taxon>Streptophyta</taxon>
        <taxon>Embryophyta</taxon>
        <taxon>Tracheophyta</taxon>
        <taxon>Spermatophyta</taxon>
        <taxon>Magnoliopsida</taxon>
        <taxon>eudicotyledons</taxon>
        <taxon>Gunneridae</taxon>
        <taxon>Pentapetalae</taxon>
        <taxon>asterids</taxon>
        <taxon>lamiids</taxon>
        <taxon>Boraginales</taxon>
        <taxon>Boraginaceae</taxon>
        <taxon>Boraginoideae</taxon>
        <taxon>Lithospermeae</taxon>
        <taxon>Lithospermum</taxon>
    </lineage>
</organism>
<protein>
    <submittedName>
        <fullName evidence="3">Uncharacterized protein</fullName>
    </submittedName>
</protein>
<evidence type="ECO:0000256" key="1">
    <source>
        <dbReference type="SAM" id="MobiDB-lite"/>
    </source>
</evidence>
<evidence type="ECO:0000313" key="4">
    <source>
        <dbReference type="Proteomes" id="UP001454036"/>
    </source>
</evidence>
<dbReference type="EMBL" id="BAABME010002822">
    <property type="protein sequence ID" value="GAA0156262.1"/>
    <property type="molecule type" value="Genomic_DNA"/>
</dbReference>
<keyword evidence="2" id="KW-1133">Transmembrane helix</keyword>
<feature type="region of interest" description="Disordered" evidence="1">
    <location>
        <begin position="1"/>
        <end position="27"/>
    </location>
</feature>
<feature type="transmembrane region" description="Helical" evidence="2">
    <location>
        <begin position="99"/>
        <end position="123"/>
    </location>
</feature>
<gene>
    <name evidence="3" type="ORF">LIER_13792</name>
</gene>
<dbReference type="AlphaFoldDB" id="A0AAV3PWQ9"/>
<dbReference type="Proteomes" id="UP001454036">
    <property type="component" value="Unassembled WGS sequence"/>
</dbReference>
<keyword evidence="2" id="KW-0812">Transmembrane</keyword>
<keyword evidence="2" id="KW-0472">Membrane</keyword>
<reference evidence="3 4" key="1">
    <citation type="submission" date="2024-01" db="EMBL/GenBank/DDBJ databases">
        <title>The complete chloroplast genome sequence of Lithospermum erythrorhizon: insights into the phylogenetic relationship among Boraginaceae species and the maternal lineages of purple gromwells.</title>
        <authorList>
            <person name="Okada T."/>
            <person name="Watanabe K."/>
        </authorList>
    </citation>
    <scope>NUCLEOTIDE SEQUENCE [LARGE SCALE GENOMIC DNA]</scope>
</reference>
<evidence type="ECO:0000313" key="3">
    <source>
        <dbReference type="EMBL" id="GAA0156262.1"/>
    </source>
</evidence>
<name>A0AAV3PWQ9_LITER</name>
<proteinExistence type="predicted"/>
<comment type="caution">
    <text evidence="3">The sequence shown here is derived from an EMBL/GenBank/DDBJ whole genome shotgun (WGS) entry which is preliminary data.</text>
</comment>
<accession>A0AAV3PWQ9</accession>
<feature type="compositionally biased region" description="Basic and acidic residues" evidence="1">
    <location>
        <begin position="10"/>
        <end position="19"/>
    </location>
</feature>
<evidence type="ECO:0000256" key="2">
    <source>
        <dbReference type="SAM" id="Phobius"/>
    </source>
</evidence>
<keyword evidence="4" id="KW-1185">Reference proteome</keyword>